<evidence type="ECO:0000256" key="1">
    <source>
        <dbReference type="ARBA" id="ARBA00022490"/>
    </source>
</evidence>
<dbReference type="InterPro" id="IPR013447">
    <property type="entry name" value="Rhamnulose-1-P_Aldolase"/>
</dbReference>
<comment type="catalytic activity">
    <reaction evidence="6">
        <text>L-rhamnulose 1-phosphate = (S)-lactaldehyde + dihydroxyacetone phosphate</text>
        <dbReference type="Rhea" id="RHEA:19689"/>
        <dbReference type="ChEBI" id="CHEBI:18041"/>
        <dbReference type="ChEBI" id="CHEBI:57642"/>
        <dbReference type="ChEBI" id="CHEBI:58313"/>
        <dbReference type="EC" id="4.1.2.19"/>
    </reaction>
</comment>
<accession>C8NGY4</accession>
<comment type="caution">
    <text evidence="8">The sequence shown here is derived from an EMBL/GenBank/DDBJ whole genome shotgun (WGS) entry which is preliminary data.</text>
</comment>
<name>C8NGY4_9LACT</name>
<dbReference type="SUPFAM" id="SSF53639">
    <property type="entry name" value="AraD/HMP-PK domain-like"/>
    <property type="match status" value="1"/>
</dbReference>
<dbReference type="HAMAP" id="MF_00770">
    <property type="entry name" value="RhaD"/>
    <property type="match status" value="1"/>
</dbReference>
<evidence type="ECO:0000256" key="3">
    <source>
        <dbReference type="ARBA" id="ARBA00022833"/>
    </source>
</evidence>
<evidence type="ECO:0000256" key="2">
    <source>
        <dbReference type="ARBA" id="ARBA00022723"/>
    </source>
</evidence>
<dbReference type="InterPro" id="IPR050197">
    <property type="entry name" value="Aldolase_class_II_sugar_metab"/>
</dbReference>
<gene>
    <name evidence="8" type="primary">rhaD2</name>
    <name evidence="6" type="synonym">rhaD</name>
    <name evidence="8" type="ORF">HMPREF0444_1179</name>
</gene>
<dbReference type="GO" id="GO:0019301">
    <property type="term" value="P:rhamnose catabolic process"/>
    <property type="evidence" value="ECO:0007669"/>
    <property type="project" value="UniProtKB-UniRule"/>
</dbReference>
<comment type="cofactor">
    <cofactor evidence="6">
        <name>Zn(2+)</name>
        <dbReference type="ChEBI" id="CHEBI:29105"/>
    </cofactor>
    <text evidence="6">Binds 1 zinc ion per subunit.</text>
</comment>
<feature type="active site" evidence="6">
    <location>
        <position position="136"/>
    </location>
</feature>
<dbReference type="STRING" id="638301.HMPREF0444_1179"/>
<dbReference type="GO" id="GO:0005829">
    <property type="term" value="C:cytosol"/>
    <property type="evidence" value="ECO:0007669"/>
    <property type="project" value="TreeGrafter"/>
</dbReference>
<evidence type="ECO:0000313" key="8">
    <source>
        <dbReference type="EMBL" id="EEW36961.1"/>
    </source>
</evidence>
<dbReference type="Gene3D" id="3.40.225.10">
    <property type="entry name" value="Class II aldolase/adducin N-terminal domain"/>
    <property type="match status" value="1"/>
</dbReference>
<dbReference type="eggNOG" id="COG0235">
    <property type="taxonomic scope" value="Bacteria"/>
</dbReference>
<feature type="domain" description="Class II aldolase/adducin N-terminal" evidence="7">
    <location>
        <begin position="31"/>
        <end position="257"/>
    </location>
</feature>
<comment type="similarity">
    <text evidence="6">Belongs to the aldolase class II family. RhaD subfamily.</text>
</comment>
<keyword evidence="1 6" id="KW-0963">Cytoplasm</keyword>
<dbReference type="HOGENOM" id="CLU_076831_0_0_9"/>
<proteinExistence type="inferred from homology"/>
<comment type="pathway">
    <text evidence="6">Carbohydrate degradation; L-rhamnose degradation; glycerone phosphate from L-rhamnose: step 3/3.</text>
</comment>
<dbReference type="NCBIfam" id="NF002963">
    <property type="entry name" value="PRK03634.1"/>
    <property type="match status" value="1"/>
</dbReference>
<reference evidence="8 9" key="1">
    <citation type="submission" date="2009-08" db="EMBL/GenBank/DDBJ databases">
        <authorList>
            <person name="Muzny D."/>
            <person name="Qin X."/>
            <person name="Deng J."/>
            <person name="Jiang H."/>
            <person name="Liu Y."/>
            <person name="Qu J."/>
            <person name="Song X.-Z."/>
            <person name="Zhang L."/>
            <person name="Thornton R."/>
            <person name="Coyle M."/>
            <person name="Francisco L."/>
            <person name="Jackson L."/>
            <person name="Javaid M."/>
            <person name="Korchina V."/>
            <person name="Kovar C."/>
            <person name="Mata R."/>
            <person name="Mathew T."/>
            <person name="Ngo R."/>
            <person name="Nguyen L."/>
            <person name="Nguyen N."/>
            <person name="Okwuonu G."/>
            <person name="Ongeri F."/>
            <person name="Pham C."/>
            <person name="Simmons D."/>
            <person name="Wilczek-Boney K."/>
            <person name="Hale W."/>
            <person name="Jakkamsetti A."/>
            <person name="Pham P."/>
            <person name="Ruth R."/>
            <person name="San Lucas F."/>
            <person name="Warren J."/>
            <person name="Zhang J."/>
            <person name="Zhao Z."/>
            <person name="Zhou C."/>
            <person name="Zhu D."/>
            <person name="Lee S."/>
            <person name="Bess C."/>
            <person name="Blankenburg K."/>
            <person name="Forbes L."/>
            <person name="Fu Q."/>
            <person name="Gubbala S."/>
            <person name="Hirani K."/>
            <person name="Jayaseelan J.C."/>
            <person name="Lara F."/>
            <person name="Munidasa M."/>
            <person name="Palculict T."/>
            <person name="Patil S."/>
            <person name="Pu L.-L."/>
            <person name="Saada N."/>
            <person name="Tang L."/>
            <person name="Weissenberger G."/>
            <person name="Zhu Y."/>
            <person name="Hemphill L."/>
            <person name="Shang Y."/>
            <person name="Youmans B."/>
            <person name="Ayvaz T."/>
            <person name="Ross M."/>
            <person name="Santibanez J."/>
            <person name="Aqrawi P."/>
            <person name="Gross S."/>
            <person name="Joshi V."/>
            <person name="Fowler G."/>
            <person name="Nazareth L."/>
            <person name="Reid J."/>
            <person name="Worley K."/>
            <person name="Petrosino J."/>
            <person name="Highlander S."/>
            <person name="Gibbs R."/>
        </authorList>
    </citation>
    <scope>NUCLEOTIDE SEQUENCE [LARGE SCALE GENOMIC DNA]</scope>
    <source>
        <strain evidence="8 9">ATCC 49175</strain>
    </source>
</reference>
<keyword evidence="2 6" id="KW-0479">Metal-binding</keyword>
<dbReference type="EC" id="4.1.2.19" evidence="6"/>
<evidence type="ECO:0000256" key="4">
    <source>
        <dbReference type="ARBA" id="ARBA00023239"/>
    </source>
</evidence>
<dbReference type="PANTHER" id="PTHR22789">
    <property type="entry name" value="FUCULOSE PHOSPHATE ALDOLASE"/>
    <property type="match status" value="1"/>
</dbReference>
<dbReference type="UniPathway" id="UPA00541">
    <property type="reaction ID" value="UER00603"/>
</dbReference>
<dbReference type="Pfam" id="PF00596">
    <property type="entry name" value="Aldolase_II"/>
    <property type="match status" value="1"/>
</dbReference>
<dbReference type="Proteomes" id="UP000005926">
    <property type="component" value="Unassembled WGS sequence"/>
</dbReference>
<dbReference type="AlphaFoldDB" id="C8NGY4"/>
<comment type="subcellular location">
    <subcellularLocation>
        <location evidence="6">Cytoplasm</location>
    </subcellularLocation>
</comment>
<evidence type="ECO:0000313" key="9">
    <source>
        <dbReference type="Proteomes" id="UP000005926"/>
    </source>
</evidence>
<evidence type="ECO:0000256" key="5">
    <source>
        <dbReference type="ARBA" id="ARBA00023308"/>
    </source>
</evidence>
<dbReference type="InterPro" id="IPR001303">
    <property type="entry name" value="Aldolase_II/adducin_N"/>
</dbReference>
<dbReference type="InterPro" id="IPR036409">
    <property type="entry name" value="Aldolase_II/adducin_N_sf"/>
</dbReference>
<keyword evidence="3 6" id="KW-0862">Zinc</keyword>
<feature type="binding site" evidence="6">
    <location>
        <position position="161"/>
    </location>
    <ligand>
        <name>Zn(2+)</name>
        <dbReference type="ChEBI" id="CHEBI:29105"/>
    </ligand>
</feature>
<keyword evidence="4 6" id="KW-0456">Lyase</keyword>
<organism evidence="8 9">
    <name type="scientific">Granulicatella adiacens ATCC 49175</name>
    <dbReference type="NCBI Taxonomy" id="638301"/>
    <lineage>
        <taxon>Bacteria</taxon>
        <taxon>Bacillati</taxon>
        <taxon>Bacillota</taxon>
        <taxon>Bacilli</taxon>
        <taxon>Lactobacillales</taxon>
        <taxon>Carnobacteriaceae</taxon>
        <taxon>Granulicatella</taxon>
    </lineage>
</organism>
<feature type="binding site" evidence="6">
    <location>
        <position position="230"/>
    </location>
    <ligand>
        <name>Zn(2+)</name>
        <dbReference type="ChEBI" id="CHEBI:29105"/>
    </ligand>
</feature>
<dbReference type="GO" id="GO:0046872">
    <property type="term" value="F:metal ion binding"/>
    <property type="evidence" value="ECO:0007669"/>
    <property type="project" value="UniProtKB-KW"/>
</dbReference>
<dbReference type="EMBL" id="ACKZ01000020">
    <property type="protein sequence ID" value="EEW36961.1"/>
    <property type="molecule type" value="Genomic_DNA"/>
</dbReference>
<keyword evidence="9" id="KW-1185">Reference proteome</keyword>
<dbReference type="PANTHER" id="PTHR22789:SF0">
    <property type="entry name" value="3-OXO-TETRONATE 4-PHOSPHATE DECARBOXYLASE-RELATED"/>
    <property type="match status" value="1"/>
</dbReference>
<evidence type="ECO:0000259" key="7">
    <source>
        <dbReference type="SMART" id="SM01007"/>
    </source>
</evidence>
<feature type="binding site" evidence="6">
    <location>
        <position position="159"/>
    </location>
    <ligand>
        <name>Zn(2+)</name>
        <dbReference type="ChEBI" id="CHEBI:29105"/>
    </ligand>
</feature>
<comment type="function">
    <text evidence="6">Catalyzes the reversible cleavage of L-rhamnulose-1-phosphate to dihydroxyacetone phosphate (DHAP) and L-lactaldehyde.</text>
</comment>
<dbReference type="GO" id="GO:0019323">
    <property type="term" value="P:pentose catabolic process"/>
    <property type="evidence" value="ECO:0007669"/>
    <property type="project" value="TreeGrafter"/>
</dbReference>
<dbReference type="GO" id="GO:0008994">
    <property type="term" value="F:rhamnulose-1-phosphate aldolase activity"/>
    <property type="evidence" value="ECO:0007669"/>
    <property type="project" value="UniProtKB-UniRule"/>
</dbReference>
<dbReference type="SMART" id="SM01007">
    <property type="entry name" value="Aldolase_II"/>
    <property type="match status" value="1"/>
</dbReference>
<sequence>MKSKHTKNKCYQKEIKGELKMTKFIESPAVQKLCELTKESYLRYWDERNGGNVSVRLEASEVEGYEDVKEVKRVLDLGFDASTHAGYYYLVTGTGRYFRNVTNQPLLDLGLVRISEDGQKAELLWGFEDGGKPTSEFASHLMSHIERLKVNPNHKVVFHCHPTNLIALSFTQPLDERHLSRLLWKMQAESIVVFPEGIGVIPYMTPGTNAIGEATAAKMAEFRAVIWPHHGLFASGDTLDETYGLIEVIEKAAMIYSQVGAQGGKILQEITDAQLQEIAEYFHMTPHEGFLEL</sequence>
<protein>
    <recommendedName>
        <fullName evidence="6">Rhamnulose-1-phosphate aldolase</fullName>
        <ecNumber evidence="6">4.1.2.19</ecNumber>
    </recommendedName>
</protein>
<evidence type="ECO:0000256" key="6">
    <source>
        <dbReference type="HAMAP-Rule" id="MF_00770"/>
    </source>
</evidence>
<keyword evidence="5 6" id="KW-0684">Rhamnose metabolism</keyword>